<evidence type="ECO:0000256" key="1">
    <source>
        <dbReference type="SAM" id="MobiDB-lite"/>
    </source>
</evidence>
<accession>A0A6C0IKQ1</accession>
<reference evidence="3" key="1">
    <citation type="journal article" date="2020" name="Nature">
        <title>Giant virus diversity and host interactions through global metagenomics.</title>
        <authorList>
            <person name="Schulz F."/>
            <person name="Roux S."/>
            <person name="Paez-Espino D."/>
            <person name="Jungbluth S."/>
            <person name="Walsh D.A."/>
            <person name="Denef V.J."/>
            <person name="McMahon K.D."/>
            <person name="Konstantinidis K.T."/>
            <person name="Eloe-Fadrosh E.A."/>
            <person name="Kyrpides N.C."/>
            <person name="Woyke T."/>
        </authorList>
    </citation>
    <scope>NUCLEOTIDE SEQUENCE</scope>
    <source>
        <strain evidence="3">GVMAG-M-3300024258-14</strain>
    </source>
</reference>
<feature type="compositionally biased region" description="Basic and acidic residues" evidence="1">
    <location>
        <begin position="141"/>
        <end position="158"/>
    </location>
</feature>
<proteinExistence type="predicted"/>
<organism evidence="3">
    <name type="scientific">viral metagenome</name>
    <dbReference type="NCBI Taxonomy" id="1070528"/>
    <lineage>
        <taxon>unclassified sequences</taxon>
        <taxon>metagenomes</taxon>
        <taxon>organismal metagenomes</taxon>
    </lineage>
</organism>
<dbReference type="AlphaFoldDB" id="A0A6C0IKQ1"/>
<keyword evidence="2" id="KW-0812">Transmembrane</keyword>
<keyword evidence="2" id="KW-1133">Transmembrane helix</keyword>
<evidence type="ECO:0000256" key="2">
    <source>
        <dbReference type="SAM" id="Phobius"/>
    </source>
</evidence>
<feature type="transmembrane region" description="Helical" evidence="2">
    <location>
        <begin position="55"/>
        <end position="81"/>
    </location>
</feature>
<dbReference type="EMBL" id="MN740210">
    <property type="protein sequence ID" value="QHT93774.1"/>
    <property type="molecule type" value="Genomic_DNA"/>
</dbReference>
<keyword evidence="2" id="KW-0472">Membrane</keyword>
<evidence type="ECO:0000313" key="3">
    <source>
        <dbReference type="EMBL" id="QHT93774.1"/>
    </source>
</evidence>
<feature type="region of interest" description="Disordered" evidence="1">
    <location>
        <begin position="121"/>
        <end position="166"/>
    </location>
</feature>
<name>A0A6C0IKQ1_9ZZZZ</name>
<protein>
    <submittedName>
        <fullName evidence="3">Uncharacterized protein</fullName>
    </submittedName>
</protein>
<sequence length="166" mass="18202">MEKLLKNLMKKLKLPKVNKKGDVMSCVLCMLLVVLASQSRVFDFFIESNLGRMGLLALVFTICCTSKVFGAASVLFLVLAFAVHMNSREGMCGGKKKEGMCGGKKKEGMCGGKKKEAFGNLMGGDRLTQERDLQKGQQPFKEFEKKSESSGAKPHETLESEFGGAY</sequence>